<organism evidence="2 3">
    <name type="scientific">Cochliobolus heterostrophus (strain C5 / ATCC 48332 / race O)</name>
    <name type="common">Southern corn leaf blight fungus</name>
    <name type="synonym">Bipolaris maydis</name>
    <dbReference type="NCBI Taxonomy" id="701091"/>
    <lineage>
        <taxon>Eukaryota</taxon>
        <taxon>Fungi</taxon>
        <taxon>Dikarya</taxon>
        <taxon>Ascomycota</taxon>
        <taxon>Pezizomycotina</taxon>
        <taxon>Dothideomycetes</taxon>
        <taxon>Pleosporomycetidae</taxon>
        <taxon>Pleosporales</taxon>
        <taxon>Pleosporineae</taxon>
        <taxon>Pleosporaceae</taxon>
        <taxon>Bipolaris</taxon>
    </lineage>
</organism>
<feature type="signal peptide" evidence="1">
    <location>
        <begin position="1"/>
        <end position="22"/>
    </location>
</feature>
<proteinExistence type="predicted"/>
<protein>
    <recommendedName>
        <fullName evidence="4">FHA domain-containing protein</fullName>
    </recommendedName>
</protein>
<keyword evidence="1" id="KW-0732">Signal</keyword>
<evidence type="ECO:0000313" key="2">
    <source>
        <dbReference type="EMBL" id="EMD94807.1"/>
    </source>
</evidence>
<evidence type="ECO:0000313" key="3">
    <source>
        <dbReference type="Proteomes" id="UP000016936"/>
    </source>
</evidence>
<dbReference type="Proteomes" id="UP000016936">
    <property type="component" value="Unassembled WGS sequence"/>
</dbReference>
<name>M2V494_COCH5</name>
<reference evidence="3" key="2">
    <citation type="journal article" date="2013" name="PLoS Genet.">
        <title>Comparative genome structure, secondary metabolite, and effector coding capacity across Cochliobolus pathogens.</title>
        <authorList>
            <person name="Condon B.J."/>
            <person name="Leng Y."/>
            <person name="Wu D."/>
            <person name="Bushley K.E."/>
            <person name="Ohm R.A."/>
            <person name="Otillar R."/>
            <person name="Martin J."/>
            <person name="Schackwitz W."/>
            <person name="Grimwood J."/>
            <person name="MohdZainudin N."/>
            <person name="Xue C."/>
            <person name="Wang R."/>
            <person name="Manning V.A."/>
            <person name="Dhillon B."/>
            <person name="Tu Z.J."/>
            <person name="Steffenson B.J."/>
            <person name="Salamov A."/>
            <person name="Sun H."/>
            <person name="Lowry S."/>
            <person name="LaButti K."/>
            <person name="Han J."/>
            <person name="Copeland A."/>
            <person name="Lindquist E."/>
            <person name="Barry K."/>
            <person name="Schmutz J."/>
            <person name="Baker S.E."/>
            <person name="Ciuffetti L.M."/>
            <person name="Grigoriev I.V."/>
            <person name="Zhong S."/>
            <person name="Turgeon B.G."/>
        </authorList>
    </citation>
    <scope>NUCLEOTIDE SEQUENCE [LARGE SCALE GENOMIC DNA]</scope>
    <source>
        <strain evidence="3">C5 / ATCC 48332 / race O</strain>
    </source>
</reference>
<keyword evidence="3" id="KW-1185">Reference proteome</keyword>
<sequence length="143" mass="15932">MASAYSLRQAFALLILLSKIAAATTTVWRNLPYIIGHNDIDVTPAIRRRIIGLSFDAIAGRRSFTFGASRASDYQLPHLDGVAKDHFALYFDSNDHALYLNNTSSERIHLSPAASIVLLTTYIKISIPDNYPFNHGHCRLESL</sequence>
<gene>
    <name evidence="2" type="ORF">COCHEDRAFT_1027343</name>
</gene>
<dbReference type="EMBL" id="KB445571">
    <property type="protein sequence ID" value="EMD94807.1"/>
    <property type="molecule type" value="Genomic_DNA"/>
</dbReference>
<evidence type="ECO:0008006" key="4">
    <source>
        <dbReference type="Google" id="ProtNLM"/>
    </source>
</evidence>
<feature type="chain" id="PRO_5004027332" description="FHA domain-containing protein" evidence="1">
    <location>
        <begin position="23"/>
        <end position="143"/>
    </location>
</feature>
<dbReference type="HOGENOM" id="CLU_150778_0_0_1"/>
<dbReference type="OrthoDB" id="10372459at2759"/>
<accession>M2V494</accession>
<dbReference type="AlphaFoldDB" id="M2V494"/>
<reference evidence="2 3" key="1">
    <citation type="journal article" date="2012" name="PLoS Pathog.">
        <title>Diverse lifestyles and strategies of plant pathogenesis encoded in the genomes of eighteen Dothideomycetes fungi.</title>
        <authorList>
            <person name="Ohm R.A."/>
            <person name="Feau N."/>
            <person name="Henrissat B."/>
            <person name="Schoch C.L."/>
            <person name="Horwitz B.A."/>
            <person name="Barry K.W."/>
            <person name="Condon B.J."/>
            <person name="Copeland A.C."/>
            <person name="Dhillon B."/>
            <person name="Glaser F."/>
            <person name="Hesse C.N."/>
            <person name="Kosti I."/>
            <person name="LaButti K."/>
            <person name="Lindquist E.A."/>
            <person name="Lucas S."/>
            <person name="Salamov A.A."/>
            <person name="Bradshaw R.E."/>
            <person name="Ciuffetti L."/>
            <person name="Hamelin R.C."/>
            <person name="Kema G.H.J."/>
            <person name="Lawrence C."/>
            <person name="Scott J.A."/>
            <person name="Spatafora J.W."/>
            <person name="Turgeon B.G."/>
            <person name="de Wit P.J.G.M."/>
            <person name="Zhong S."/>
            <person name="Goodwin S.B."/>
            <person name="Grigoriev I.V."/>
        </authorList>
    </citation>
    <scope>NUCLEOTIDE SEQUENCE [LARGE SCALE GENOMIC DNA]</scope>
    <source>
        <strain evidence="3">C5 / ATCC 48332 / race O</strain>
    </source>
</reference>
<evidence type="ECO:0000256" key="1">
    <source>
        <dbReference type="SAM" id="SignalP"/>
    </source>
</evidence>